<accession>A0A8T9BF31</accession>
<evidence type="ECO:0000313" key="3">
    <source>
        <dbReference type="EMBL" id="TVY18700.1"/>
    </source>
</evidence>
<sequence length="477" mass="54143">MSDSDLDKKMVYLAYRDIFKDKLAKLRKRNKVRNVVEKHKDHLHHKQLADSMDLEKTCRILRDLLAARLSESDSAAKATFPTLFSPRELGHDTALIVKCVENGVEGRCGRRDRTNPDAPPFLEILRSPDTRMPNGASPESAPTVRQHRIDRKSGRIRKPTRATTKPTGPILQVGEGKEAAPKEVFREGREKGKKGLKRTRDSDIIPTNPTYLPFRLQHLILTQTQRLLEECCYNFAEKWFPSMLEANGWDTPEAVELTRWWKTLSKCDIPATAIALNHGLSLTVLFKRAISIRHCAVHRHPRIPVKRVAEMVRDAWLLSQALQDDLRAAQLLLAQGREAVEVELRNIHNAKVEMEERLAELESRASQLTQSLEAEGRTHRPIDTEALRSLEEALRRPAVVKPLPITAQDQVRQWIENSMGMIINRKHARATKRLAIKVEPPGPDSRDQPLLRAPVLATNALHDSYESSYGKMGQRGG</sequence>
<comment type="caution">
    <text evidence="3">The sequence shown here is derived from an EMBL/GenBank/DDBJ whole genome shotgun (WGS) entry which is preliminary data.</text>
</comment>
<evidence type="ECO:0000256" key="1">
    <source>
        <dbReference type="SAM" id="Coils"/>
    </source>
</evidence>
<dbReference type="AlphaFoldDB" id="A0A8T9BF31"/>
<organism evidence="3 4">
    <name type="scientific">Lachnellula arida</name>
    <dbReference type="NCBI Taxonomy" id="1316785"/>
    <lineage>
        <taxon>Eukaryota</taxon>
        <taxon>Fungi</taxon>
        <taxon>Dikarya</taxon>
        <taxon>Ascomycota</taxon>
        <taxon>Pezizomycotina</taxon>
        <taxon>Leotiomycetes</taxon>
        <taxon>Helotiales</taxon>
        <taxon>Lachnaceae</taxon>
        <taxon>Lachnellula</taxon>
    </lineage>
</organism>
<keyword evidence="1" id="KW-0175">Coiled coil</keyword>
<evidence type="ECO:0008006" key="5">
    <source>
        <dbReference type="Google" id="ProtNLM"/>
    </source>
</evidence>
<feature type="region of interest" description="Disordered" evidence="2">
    <location>
        <begin position="110"/>
        <end position="181"/>
    </location>
</feature>
<evidence type="ECO:0000256" key="2">
    <source>
        <dbReference type="SAM" id="MobiDB-lite"/>
    </source>
</evidence>
<reference evidence="3 4" key="1">
    <citation type="submission" date="2018-05" db="EMBL/GenBank/DDBJ databases">
        <title>Whole genome sequencing for identification of molecular markers to develop diagnostic detection tools for the regulated plant pathogen Lachnellula willkommii.</title>
        <authorList>
            <person name="Giroux E."/>
            <person name="Bilodeau G."/>
        </authorList>
    </citation>
    <scope>NUCLEOTIDE SEQUENCE [LARGE SCALE GENOMIC DNA]</scope>
    <source>
        <strain evidence="3 4">CBS 203.66</strain>
    </source>
</reference>
<keyword evidence="4" id="KW-1185">Reference proteome</keyword>
<gene>
    <name evidence="3" type="ORF">LARI1_G006117</name>
</gene>
<proteinExistence type="predicted"/>
<dbReference type="OrthoDB" id="5324651at2759"/>
<protein>
    <recommendedName>
        <fullName evidence="5">Ubiquinol-cytochrome-c reductase cytochrome c1</fullName>
    </recommendedName>
</protein>
<dbReference type="EMBL" id="QGMF01000153">
    <property type="protein sequence ID" value="TVY18700.1"/>
    <property type="molecule type" value="Genomic_DNA"/>
</dbReference>
<feature type="coiled-coil region" evidence="1">
    <location>
        <begin position="337"/>
        <end position="378"/>
    </location>
</feature>
<evidence type="ECO:0000313" key="4">
    <source>
        <dbReference type="Proteomes" id="UP000469559"/>
    </source>
</evidence>
<feature type="compositionally biased region" description="Basic residues" evidence="2">
    <location>
        <begin position="145"/>
        <end position="160"/>
    </location>
</feature>
<name>A0A8T9BF31_9HELO</name>
<dbReference type="Proteomes" id="UP000469559">
    <property type="component" value="Unassembled WGS sequence"/>
</dbReference>